<comment type="caution">
    <text evidence="1">The sequence shown here is derived from an EMBL/GenBank/DDBJ whole genome shotgun (WGS) entry which is preliminary data.</text>
</comment>
<accession>A0A7K0C196</accession>
<evidence type="ECO:0000313" key="2">
    <source>
        <dbReference type="Proteomes" id="UP000487268"/>
    </source>
</evidence>
<gene>
    <name evidence="1" type="ORF">ACRB68_53380</name>
</gene>
<name>A0A7K0C196_9ACTN</name>
<evidence type="ECO:0000313" key="1">
    <source>
        <dbReference type="EMBL" id="MQY07238.1"/>
    </source>
</evidence>
<dbReference type="EMBL" id="WEGH01000003">
    <property type="protein sequence ID" value="MQY07238.1"/>
    <property type="molecule type" value="Genomic_DNA"/>
</dbReference>
<reference evidence="1 2" key="1">
    <citation type="submission" date="2019-10" db="EMBL/GenBank/DDBJ databases">
        <title>Actinomadura rubteroloni sp. nov. and Actinomadura macrotermitis sp. nov., isolated from the gut of fungus growing-termite Macrotermes natalensis.</title>
        <authorList>
            <person name="Benndorf R."/>
            <person name="Martin K."/>
            <person name="Kuefner M."/>
            <person name="De Beer W."/>
            <person name="Kaster A.-K."/>
            <person name="Vollmers J."/>
            <person name="Poulsen M."/>
            <person name="Beemelmanns C."/>
        </authorList>
    </citation>
    <scope>NUCLEOTIDE SEQUENCE [LARGE SCALE GENOMIC DNA]</scope>
    <source>
        <strain evidence="1 2">RB68</strain>
    </source>
</reference>
<organism evidence="1 2">
    <name type="scientific">Actinomadura macrotermitis</name>
    <dbReference type="NCBI Taxonomy" id="2585200"/>
    <lineage>
        <taxon>Bacteria</taxon>
        <taxon>Bacillati</taxon>
        <taxon>Actinomycetota</taxon>
        <taxon>Actinomycetes</taxon>
        <taxon>Streptosporangiales</taxon>
        <taxon>Thermomonosporaceae</taxon>
        <taxon>Actinomadura</taxon>
    </lineage>
</organism>
<protein>
    <submittedName>
        <fullName evidence="1">Uncharacterized protein</fullName>
    </submittedName>
</protein>
<dbReference type="Proteomes" id="UP000487268">
    <property type="component" value="Unassembled WGS sequence"/>
</dbReference>
<dbReference type="AlphaFoldDB" id="A0A7K0C196"/>
<keyword evidence="2" id="KW-1185">Reference proteome</keyword>
<dbReference type="OrthoDB" id="3478151at2"/>
<sequence length="66" mass="7298">MIVNLSYEMWRQRLSEAVADADARRSARQFTKPRPPVPPAVHQIAQARAKTLAQSEGAALAQTARL</sequence>
<dbReference type="RefSeq" id="WP_153536925.1">
    <property type="nucleotide sequence ID" value="NZ_WEGH01000003.1"/>
</dbReference>
<proteinExistence type="predicted"/>